<dbReference type="Gene3D" id="2.60.120.890">
    <property type="entry name" value="BT2081, beta-jelly-roll domain"/>
    <property type="match status" value="1"/>
</dbReference>
<protein>
    <submittedName>
        <fullName evidence="3">PCMD domain-containing protein</fullName>
    </submittedName>
</protein>
<dbReference type="PROSITE" id="PS51257">
    <property type="entry name" value="PROKAR_LIPOPROTEIN"/>
    <property type="match status" value="1"/>
</dbReference>
<dbReference type="Gene3D" id="2.60.40.2340">
    <property type="match status" value="1"/>
</dbReference>
<accession>A0A926IK02</accession>
<proteinExistence type="predicted"/>
<dbReference type="RefSeq" id="WP_262434524.1">
    <property type="nucleotide sequence ID" value="NZ_JACRTF010000001.1"/>
</dbReference>
<dbReference type="InterPro" id="IPR038653">
    <property type="entry name" value="Put_CMD_sf"/>
</dbReference>
<dbReference type="Pfam" id="PF13201">
    <property type="entry name" value="PCMD"/>
    <property type="match status" value="1"/>
</dbReference>
<gene>
    <name evidence="3" type="ORF">H8744_09010</name>
</gene>
<dbReference type="AlphaFoldDB" id="A0A926IK02"/>
<evidence type="ECO:0000313" key="3">
    <source>
        <dbReference type="EMBL" id="MBC8593382.1"/>
    </source>
</evidence>
<feature type="domain" description="Putative carbohydrate metabolism" evidence="2">
    <location>
        <begin position="121"/>
        <end position="373"/>
    </location>
</feature>
<organism evidence="3 4">
    <name type="scientific">Jilunia laotingensis</name>
    <dbReference type="NCBI Taxonomy" id="2763675"/>
    <lineage>
        <taxon>Bacteria</taxon>
        <taxon>Pseudomonadati</taxon>
        <taxon>Bacteroidota</taxon>
        <taxon>Bacteroidia</taxon>
        <taxon>Bacteroidales</taxon>
        <taxon>Bacteroidaceae</taxon>
        <taxon>Jilunia</taxon>
    </lineage>
</organism>
<reference evidence="3" key="1">
    <citation type="submission" date="2020-08" db="EMBL/GenBank/DDBJ databases">
        <title>Genome public.</title>
        <authorList>
            <person name="Liu C."/>
            <person name="Sun Q."/>
        </authorList>
    </citation>
    <scope>NUCLEOTIDE SEQUENCE</scope>
    <source>
        <strain evidence="3">N12</strain>
    </source>
</reference>
<dbReference type="Proteomes" id="UP000651085">
    <property type="component" value="Unassembled WGS sequence"/>
</dbReference>
<comment type="caution">
    <text evidence="3">The sequence shown here is derived from an EMBL/GenBank/DDBJ whole genome shotgun (WGS) entry which is preliminary data.</text>
</comment>
<feature type="signal peptide" evidence="1">
    <location>
        <begin position="1"/>
        <end position="20"/>
    </location>
</feature>
<feature type="chain" id="PRO_5038342316" evidence="1">
    <location>
        <begin position="21"/>
        <end position="378"/>
    </location>
</feature>
<name>A0A926IK02_9BACT</name>
<evidence type="ECO:0000256" key="1">
    <source>
        <dbReference type="SAM" id="SignalP"/>
    </source>
</evidence>
<keyword evidence="1" id="KW-0732">Signal</keyword>
<evidence type="ECO:0000259" key="2">
    <source>
        <dbReference type="Pfam" id="PF13201"/>
    </source>
</evidence>
<sequence>MKFKSIITGVFLCLGFSACIQEEAPNAEADIVSCTLSDPSVLKMPPIITNNTVIIMANSTTDIKTLAPLFKLTEGATINPPSATERDFSTVQKYVVTSQDGLWKKEYKVFVDTTNVKTEFNFEHWEIIEGARGKQWHGFYEISNTGQKQSIWATANAGYALTGYVTESGEKLTNPLIYPTTSYEMGYQGKGVRLETKPTGAFGDMMNMPLAAGNLFIGSFNASVAGMGPEQALKATQFGIPMAFNRHPIAFEVWYKYTPGANYQDENKNIINSVTDVFDIYAILYESKDGKRLDGSIQFDDDCIIGIARVKDPEATREYKKLYMPFEYRREPDQKKLSQGEYYTAIVFSSSRDGAYFKGAIGSTLIIDEAKLILEGDK</sequence>
<dbReference type="InterPro" id="IPR025112">
    <property type="entry name" value="PCMD"/>
</dbReference>
<evidence type="ECO:0000313" key="4">
    <source>
        <dbReference type="Proteomes" id="UP000651085"/>
    </source>
</evidence>
<keyword evidence="4" id="KW-1185">Reference proteome</keyword>
<dbReference type="EMBL" id="JACRTF010000001">
    <property type="protein sequence ID" value="MBC8593382.1"/>
    <property type="molecule type" value="Genomic_DNA"/>
</dbReference>